<proteinExistence type="predicted"/>
<evidence type="ECO:0000259" key="5">
    <source>
        <dbReference type="Pfam" id="PF01510"/>
    </source>
</evidence>
<evidence type="ECO:0000313" key="6">
    <source>
        <dbReference type="EMBL" id="AUD03661.1"/>
    </source>
</evidence>
<dbReference type="InterPro" id="IPR002502">
    <property type="entry name" value="Amidase_domain"/>
</dbReference>
<dbReference type="InterPro" id="IPR036505">
    <property type="entry name" value="Amidase/PGRP_sf"/>
</dbReference>
<evidence type="ECO:0000256" key="3">
    <source>
        <dbReference type="ARBA" id="ARBA00022801"/>
    </source>
</evidence>
<dbReference type="GO" id="GO:0009254">
    <property type="term" value="P:peptidoglycan turnover"/>
    <property type="evidence" value="ECO:0007669"/>
    <property type="project" value="TreeGrafter"/>
</dbReference>
<dbReference type="EC" id="3.5.1.28" evidence="2"/>
<comment type="catalytic activity">
    <reaction evidence="1">
        <text>Hydrolyzes the link between N-acetylmuramoyl residues and L-amino acid residues in certain cell-wall glycopeptides.</text>
        <dbReference type="EC" id="3.5.1.28"/>
    </reaction>
</comment>
<evidence type="ECO:0000256" key="4">
    <source>
        <dbReference type="ARBA" id="ARBA00023316"/>
    </source>
</evidence>
<dbReference type="AlphaFoldDB" id="A0A2K8Z1D5"/>
<dbReference type="PANTHER" id="PTHR30417:SF1">
    <property type="entry name" value="N-ACETYLMURAMOYL-L-ALANINE AMIDASE AMID"/>
    <property type="match status" value="1"/>
</dbReference>
<keyword evidence="7" id="KW-1185">Reference proteome</keyword>
<dbReference type="PANTHER" id="PTHR30417">
    <property type="entry name" value="N-ACETYLMURAMOYL-L-ALANINE AMIDASE AMID"/>
    <property type="match status" value="1"/>
</dbReference>
<reference evidence="6 7" key="1">
    <citation type="submission" date="2017-11" db="EMBL/GenBank/DDBJ databases">
        <title>Taxonomic description and genome sequences of Spirosoma HA7 sp. nov., isolated from pollen microhabitat of Corylus avellana.</title>
        <authorList>
            <person name="Ambika Manirajan B."/>
            <person name="Suarez C."/>
            <person name="Ratering S."/>
            <person name="Geissler-Plaum R."/>
            <person name="Cardinale M."/>
            <person name="Sylvia S."/>
        </authorList>
    </citation>
    <scope>NUCLEOTIDE SEQUENCE [LARGE SCALE GENOMIC DNA]</scope>
    <source>
        <strain evidence="6 7">HA7</strain>
    </source>
</reference>
<dbReference type="Pfam" id="PF01510">
    <property type="entry name" value="Amidase_2"/>
    <property type="match status" value="1"/>
</dbReference>
<dbReference type="Proteomes" id="UP000232883">
    <property type="component" value="Chromosome"/>
</dbReference>
<keyword evidence="4" id="KW-0961">Cell wall biogenesis/degradation</keyword>
<dbReference type="GO" id="GO:0008745">
    <property type="term" value="F:N-acetylmuramoyl-L-alanine amidase activity"/>
    <property type="evidence" value="ECO:0007669"/>
    <property type="project" value="UniProtKB-EC"/>
</dbReference>
<accession>A0A2K8Z1D5</accession>
<name>A0A2K8Z1D5_9BACT</name>
<dbReference type="SUPFAM" id="SSF55846">
    <property type="entry name" value="N-acetylmuramoyl-L-alanine amidase-like"/>
    <property type="match status" value="1"/>
</dbReference>
<dbReference type="KEGG" id="spir:CWM47_18615"/>
<dbReference type="Gene3D" id="3.40.80.10">
    <property type="entry name" value="Peptidoglycan recognition protein-like"/>
    <property type="match status" value="1"/>
</dbReference>
<dbReference type="GO" id="GO:0071555">
    <property type="term" value="P:cell wall organization"/>
    <property type="evidence" value="ECO:0007669"/>
    <property type="project" value="UniProtKB-KW"/>
</dbReference>
<evidence type="ECO:0000313" key="7">
    <source>
        <dbReference type="Proteomes" id="UP000232883"/>
    </source>
</evidence>
<evidence type="ECO:0000256" key="2">
    <source>
        <dbReference type="ARBA" id="ARBA00011901"/>
    </source>
</evidence>
<organism evidence="6 7">
    <name type="scientific">Spirosoma pollinicola</name>
    <dbReference type="NCBI Taxonomy" id="2057025"/>
    <lineage>
        <taxon>Bacteria</taxon>
        <taxon>Pseudomonadati</taxon>
        <taxon>Bacteroidota</taxon>
        <taxon>Cytophagia</taxon>
        <taxon>Cytophagales</taxon>
        <taxon>Cytophagaceae</taxon>
        <taxon>Spirosoma</taxon>
    </lineage>
</organism>
<dbReference type="CDD" id="cd06583">
    <property type="entry name" value="PGRP"/>
    <property type="match status" value="1"/>
</dbReference>
<protein>
    <recommendedName>
        <fullName evidence="2">N-acetylmuramoyl-L-alanine amidase</fullName>
        <ecNumber evidence="2">3.5.1.28</ecNumber>
    </recommendedName>
</protein>
<dbReference type="GO" id="GO:0009253">
    <property type="term" value="P:peptidoglycan catabolic process"/>
    <property type="evidence" value="ECO:0007669"/>
    <property type="project" value="InterPro"/>
</dbReference>
<feature type="domain" description="N-acetylmuramoyl-L-alanine amidase" evidence="5">
    <location>
        <begin position="69"/>
        <end position="244"/>
    </location>
</feature>
<keyword evidence="3" id="KW-0378">Hydrolase</keyword>
<gene>
    <name evidence="6" type="ORF">CWM47_18615</name>
</gene>
<dbReference type="InterPro" id="IPR051206">
    <property type="entry name" value="NAMLAA_amidase_2"/>
</dbReference>
<sequence length="328" mass="36463">MSAQSFLFMVFSNLPALEKRFRLTGNGSEYTLRPIAVPVPNESLTLNGLLCTPAHRSGYYHDTVYTKERIVLHFTAGGLSGDMSTLTRQDYHVSVPFVIARDGTIYQLFSAKFWSGNLGGDALGNAANNQDKRTIGIEISNYGPLTPKPDGLQTIYGDTYCTLTQPDAFQKIPAPFRGQSNYATFTDEQYDSLIVLLRYLTTQYGIPRQFIPEPKRYLTTPDVLTFKGIVSHINYRASGKWDLGPAFNWSRVLTGVKAAAFTPKQSRDFELIEGPVLTSEEAMIPLLPQARSAAWEDEPYNDTEVRPVDVPEAVSESTQSGVIININK</sequence>
<evidence type="ECO:0000256" key="1">
    <source>
        <dbReference type="ARBA" id="ARBA00001561"/>
    </source>
</evidence>
<dbReference type="EMBL" id="CP025096">
    <property type="protein sequence ID" value="AUD03661.1"/>
    <property type="molecule type" value="Genomic_DNA"/>
</dbReference>